<dbReference type="SUPFAM" id="SSF55608">
    <property type="entry name" value="Homing endonucleases"/>
    <property type="match status" value="1"/>
</dbReference>
<feature type="domain" description="Sporulation regulator WhiA C-terminal" evidence="5">
    <location>
        <begin position="226"/>
        <end position="309"/>
    </location>
</feature>
<proteinExistence type="inferred from homology"/>
<dbReference type="GO" id="GO:0043937">
    <property type="term" value="P:regulation of sporulation"/>
    <property type="evidence" value="ECO:0007669"/>
    <property type="project" value="InterPro"/>
</dbReference>
<dbReference type="GO" id="GO:0003677">
    <property type="term" value="F:DNA binding"/>
    <property type="evidence" value="ECO:0007669"/>
    <property type="project" value="UniProtKB-UniRule"/>
</dbReference>
<evidence type="ECO:0000256" key="4">
    <source>
        <dbReference type="HAMAP-Rule" id="MF_01420"/>
    </source>
</evidence>
<comment type="function">
    <text evidence="4">Involved in cell division and chromosome segregation.</text>
</comment>
<evidence type="ECO:0000256" key="2">
    <source>
        <dbReference type="ARBA" id="ARBA00023125"/>
    </source>
</evidence>
<dbReference type="RefSeq" id="WP_005539775.1">
    <property type="nucleotide sequence ID" value="NZ_JH378830.1"/>
</dbReference>
<reference evidence="8 9" key="1">
    <citation type="submission" date="2011-08" db="EMBL/GenBank/DDBJ databases">
        <title>The Genome Sequence of Johnsonella ignava ATCC 51276.</title>
        <authorList>
            <consortium name="The Broad Institute Genome Sequencing Platform"/>
            <person name="Earl A."/>
            <person name="Ward D."/>
            <person name="Feldgarden M."/>
            <person name="Gevers D."/>
            <person name="Izard J."/>
            <person name="Blanton J.M."/>
            <person name="Baranova O.V."/>
            <person name="Dewhirst F.E."/>
            <person name="Young S.K."/>
            <person name="Zeng Q."/>
            <person name="Gargeya S."/>
            <person name="Fitzgerald M."/>
            <person name="Haas B."/>
            <person name="Abouelleil A."/>
            <person name="Alvarado L."/>
            <person name="Arachchi H.M."/>
            <person name="Berlin A."/>
            <person name="Brown A."/>
            <person name="Chapman S.B."/>
            <person name="Chen Z."/>
            <person name="Dunbar C."/>
            <person name="Freedman E."/>
            <person name="Gearin G."/>
            <person name="Gellesch M."/>
            <person name="Goldberg J."/>
            <person name="Griggs A."/>
            <person name="Gujja S."/>
            <person name="Heiman D."/>
            <person name="Howarth C."/>
            <person name="Larson L."/>
            <person name="Lui A."/>
            <person name="MacDonald P.J.P."/>
            <person name="Montmayeur A."/>
            <person name="Murphy C."/>
            <person name="Neiman D."/>
            <person name="Pearson M."/>
            <person name="Priest M."/>
            <person name="Roberts A."/>
            <person name="Saif S."/>
            <person name="Shea T."/>
            <person name="Shenoy N."/>
            <person name="Sisk P."/>
            <person name="Stolte C."/>
            <person name="Sykes S."/>
            <person name="Wortman J."/>
            <person name="Nusbaum C."/>
            <person name="Birren B."/>
        </authorList>
    </citation>
    <scope>NUCLEOTIDE SEQUENCE [LARGE SCALE GENOMIC DNA]</scope>
    <source>
        <strain evidence="8 9">ATCC 51276</strain>
    </source>
</reference>
<evidence type="ECO:0000259" key="6">
    <source>
        <dbReference type="Pfam" id="PF10298"/>
    </source>
</evidence>
<dbReference type="Proteomes" id="UP000003011">
    <property type="component" value="Unassembled WGS sequence"/>
</dbReference>
<dbReference type="STRING" id="679200.HMPREF9333_00639"/>
<dbReference type="PANTHER" id="PTHR37307">
    <property type="entry name" value="CELL DIVISION PROTEIN WHIA-RELATED"/>
    <property type="match status" value="1"/>
</dbReference>
<protein>
    <recommendedName>
        <fullName evidence="4">Probable cell division protein WhiA</fullName>
    </recommendedName>
</protein>
<evidence type="ECO:0000256" key="3">
    <source>
        <dbReference type="ARBA" id="ARBA00023306"/>
    </source>
</evidence>
<dbReference type="Pfam" id="PF14527">
    <property type="entry name" value="LAGLIDADG_WhiA"/>
    <property type="match status" value="1"/>
</dbReference>
<evidence type="ECO:0000259" key="5">
    <source>
        <dbReference type="Pfam" id="PF02650"/>
    </source>
</evidence>
<dbReference type="eggNOG" id="COG1481">
    <property type="taxonomic scope" value="Bacteria"/>
</dbReference>
<keyword evidence="9" id="KW-1185">Reference proteome</keyword>
<dbReference type="GO" id="GO:0051301">
    <property type="term" value="P:cell division"/>
    <property type="evidence" value="ECO:0007669"/>
    <property type="project" value="UniProtKB-UniRule"/>
</dbReference>
<keyword evidence="3 4" id="KW-0131">Cell cycle</keyword>
<dbReference type="InterPro" id="IPR039518">
    <property type="entry name" value="WhiA_LAGLIDADG_dom"/>
</dbReference>
<dbReference type="NCBIfam" id="TIGR00647">
    <property type="entry name" value="DNA_bind_WhiA"/>
    <property type="match status" value="1"/>
</dbReference>
<dbReference type="InterPro" id="IPR003802">
    <property type="entry name" value="Sporulation_regulator_WhiA"/>
</dbReference>
<feature type="domain" description="Sporulation transcription regulator WhiA N-terminal" evidence="6">
    <location>
        <begin position="19"/>
        <end position="106"/>
    </location>
</feature>
<dbReference type="PATRIC" id="fig|679200.3.peg.674"/>
<dbReference type="HOGENOM" id="CLU_053282_0_0_9"/>
<evidence type="ECO:0000313" key="8">
    <source>
        <dbReference type="EMBL" id="EHI56109.1"/>
    </source>
</evidence>
<keyword evidence="2 4" id="KW-0238">DNA-binding</keyword>
<evidence type="ECO:0000313" key="9">
    <source>
        <dbReference type="Proteomes" id="UP000003011"/>
    </source>
</evidence>
<dbReference type="AlphaFoldDB" id="G5GGE9"/>
<dbReference type="Pfam" id="PF02650">
    <property type="entry name" value="HTH_WhiA"/>
    <property type="match status" value="1"/>
</dbReference>
<dbReference type="InterPro" id="IPR027434">
    <property type="entry name" value="Homing_endonucl"/>
</dbReference>
<accession>G5GGE9</accession>
<sequence length="318" mass="35891">MSYSSDVKHELARVISSGRHCRLAELSALISLLGTVKKEEDDRIALKISYDNATLIRKCFTLLRKTYNIIVDIIINKSTNPNRKHMYSIIIKNDNIARMVLDSVKLTYNDAIEQKYLFITDNMLLKNSCCKRAFIRGAFLSSGSLSDPEKAYHFEIVLPDMNRAVLIKDIMVSLGTDAKIVSRKNSYVVYLKESEQISNMLGLMEAGNALMDFENTRILKGMRNEINRKVNCEAANINKTVSASMRQVKDIELIRDTIGLEGLPPGLRETAHLRLEYPEANLKELGEYLTPAVGKSGMNHRLRKLSQIAQDIETDSTG</sequence>
<comment type="similarity">
    <text evidence="4">Belongs to the WhiA family.</text>
</comment>
<feature type="domain" description="WhiA LAGLIDADG-like" evidence="7">
    <location>
        <begin position="132"/>
        <end position="223"/>
    </location>
</feature>
<name>G5GGE9_9FIRM</name>
<dbReference type="InterPro" id="IPR018478">
    <property type="entry name" value="Sporu_reg_WhiA_N_dom"/>
</dbReference>
<keyword evidence="1 4" id="KW-0132">Cell division</keyword>
<dbReference type="Pfam" id="PF10298">
    <property type="entry name" value="WhiA_N"/>
    <property type="match status" value="1"/>
</dbReference>
<evidence type="ECO:0000259" key="7">
    <source>
        <dbReference type="Pfam" id="PF14527"/>
    </source>
</evidence>
<organism evidence="8 9">
    <name type="scientific">Johnsonella ignava ATCC 51276</name>
    <dbReference type="NCBI Taxonomy" id="679200"/>
    <lineage>
        <taxon>Bacteria</taxon>
        <taxon>Bacillati</taxon>
        <taxon>Bacillota</taxon>
        <taxon>Clostridia</taxon>
        <taxon>Lachnospirales</taxon>
        <taxon>Lachnospiraceae</taxon>
        <taxon>Johnsonella</taxon>
    </lineage>
</organism>
<dbReference type="HAMAP" id="MF_01420">
    <property type="entry name" value="HTH_type_WhiA"/>
    <property type="match status" value="1"/>
</dbReference>
<dbReference type="InterPro" id="IPR023054">
    <property type="entry name" value="Sporulation_regulator_WhiA_C"/>
</dbReference>
<gene>
    <name evidence="4" type="primary">whiA</name>
    <name evidence="8" type="ORF">HMPREF9333_00639</name>
</gene>
<dbReference type="EMBL" id="ACZL01000012">
    <property type="protein sequence ID" value="EHI56109.1"/>
    <property type="molecule type" value="Genomic_DNA"/>
</dbReference>
<dbReference type="OrthoDB" id="401278at2"/>
<evidence type="ECO:0000256" key="1">
    <source>
        <dbReference type="ARBA" id="ARBA00022618"/>
    </source>
</evidence>
<dbReference type="Gene3D" id="3.10.28.10">
    <property type="entry name" value="Homing endonucleases"/>
    <property type="match status" value="1"/>
</dbReference>
<comment type="caution">
    <text evidence="8">The sequence shown here is derived from an EMBL/GenBank/DDBJ whole genome shotgun (WGS) entry which is preliminary data.</text>
</comment>
<dbReference type="PANTHER" id="PTHR37307:SF1">
    <property type="entry name" value="CELL DIVISION PROTEIN WHIA-RELATED"/>
    <property type="match status" value="1"/>
</dbReference>